<evidence type="ECO:0000313" key="8">
    <source>
        <dbReference type="EMBL" id="KAB2571040.1"/>
    </source>
</evidence>
<feature type="region of interest" description="Disordered" evidence="7">
    <location>
        <begin position="24"/>
        <end position="49"/>
    </location>
</feature>
<dbReference type="InterPro" id="IPR017972">
    <property type="entry name" value="Cyt_P450_CS"/>
</dbReference>
<proteinExistence type="inferred from homology"/>
<protein>
    <submittedName>
        <fullName evidence="8">Putative cytochrome P450 12d1 distal</fullName>
    </submittedName>
</protein>
<dbReference type="OrthoDB" id="3945418at2759"/>
<dbReference type="GO" id="GO:0004497">
    <property type="term" value="F:monooxygenase activity"/>
    <property type="evidence" value="ECO:0007669"/>
    <property type="project" value="UniProtKB-KW"/>
</dbReference>
<evidence type="ECO:0000256" key="6">
    <source>
        <dbReference type="RuleBase" id="RU000461"/>
    </source>
</evidence>
<accession>A0A5N5D052</accession>
<dbReference type="AlphaFoldDB" id="A0A5N5D052"/>
<name>A0A5N5D052_9PEZI</name>
<dbReference type="GO" id="GO:0020037">
    <property type="term" value="F:heme binding"/>
    <property type="evidence" value="ECO:0007669"/>
    <property type="project" value="InterPro"/>
</dbReference>
<reference evidence="8 9" key="1">
    <citation type="journal article" date="2019" name="Sci. Rep.">
        <title>A multi-omics analysis of the grapevine pathogen Lasiodiplodia theobromae reveals that temperature affects the expression of virulence- and pathogenicity-related genes.</title>
        <authorList>
            <person name="Felix C."/>
            <person name="Meneses R."/>
            <person name="Goncalves M.F.M."/>
            <person name="Tilleman L."/>
            <person name="Duarte A.S."/>
            <person name="Jorrin-Novo J.V."/>
            <person name="Van de Peer Y."/>
            <person name="Deforce D."/>
            <person name="Van Nieuwerburgh F."/>
            <person name="Esteves A.C."/>
            <person name="Alves A."/>
        </authorList>
    </citation>
    <scope>NUCLEOTIDE SEQUENCE [LARGE SCALE GENOMIC DNA]</scope>
    <source>
        <strain evidence="8 9">LA-SOL3</strain>
    </source>
</reference>
<evidence type="ECO:0000313" key="9">
    <source>
        <dbReference type="Proteomes" id="UP000325902"/>
    </source>
</evidence>
<comment type="caution">
    <text evidence="8">The sequence shown here is derived from an EMBL/GenBank/DDBJ whole genome shotgun (WGS) entry which is preliminary data.</text>
</comment>
<evidence type="ECO:0000256" key="5">
    <source>
        <dbReference type="PIRSR" id="PIRSR602401-1"/>
    </source>
</evidence>
<dbReference type="Gene3D" id="1.10.630.10">
    <property type="entry name" value="Cytochrome P450"/>
    <property type="match status" value="1"/>
</dbReference>
<dbReference type="InterPro" id="IPR002401">
    <property type="entry name" value="Cyt_P450_E_grp-I"/>
</dbReference>
<dbReference type="InterPro" id="IPR050121">
    <property type="entry name" value="Cytochrome_P450_monoxygenase"/>
</dbReference>
<dbReference type="Pfam" id="PF00067">
    <property type="entry name" value="p450"/>
    <property type="match status" value="1"/>
</dbReference>
<gene>
    <name evidence="8" type="primary">Cyp12d1-d</name>
    <name evidence="8" type="ORF">DBV05_g10304</name>
</gene>
<keyword evidence="3 5" id="KW-0479">Metal-binding</keyword>
<keyword evidence="5 6" id="KW-0349">Heme</keyword>
<comment type="similarity">
    <text evidence="2 6">Belongs to the cytochrome P450 family.</text>
</comment>
<dbReference type="SUPFAM" id="SSF48264">
    <property type="entry name" value="Cytochrome P450"/>
    <property type="match status" value="1"/>
</dbReference>
<dbReference type="PRINTS" id="PR00463">
    <property type="entry name" value="EP450I"/>
</dbReference>
<evidence type="ECO:0000256" key="7">
    <source>
        <dbReference type="SAM" id="MobiDB-lite"/>
    </source>
</evidence>
<keyword evidence="9" id="KW-1185">Reference proteome</keyword>
<keyword evidence="6" id="KW-0503">Monooxygenase</keyword>
<evidence type="ECO:0000256" key="2">
    <source>
        <dbReference type="ARBA" id="ARBA00010617"/>
    </source>
</evidence>
<dbReference type="PANTHER" id="PTHR24305">
    <property type="entry name" value="CYTOCHROME P450"/>
    <property type="match status" value="1"/>
</dbReference>
<dbReference type="InterPro" id="IPR036396">
    <property type="entry name" value="Cyt_P450_sf"/>
</dbReference>
<sequence>MTEIVYRALRNPSILQKLRAELKSLQPPPTSSSRKDSFHEIGSSVTSERTTTLVPSRTLFDLPYLQACIKESLRHNPAVLSRMPRINPAESMTYTTPSSLSPGQQQLQEQKTYVLPPGTVISMSLADSLFCPSAFAPDPHVFRPERWLDDGADANFTVSPEQRKRMEKAFVPFSKGAKMCIGHELAKREIALVLGNFFRTFDVELDEGVCEKDVGVAYARDFFGPLVENGRGAVWVRLKRAMD</sequence>
<dbReference type="PROSITE" id="PS00086">
    <property type="entry name" value="CYTOCHROME_P450"/>
    <property type="match status" value="1"/>
</dbReference>
<feature type="binding site" description="axial binding residue" evidence="5">
    <location>
        <position position="180"/>
    </location>
    <ligand>
        <name>heme</name>
        <dbReference type="ChEBI" id="CHEBI:30413"/>
    </ligand>
    <ligandPart>
        <name>Fe</name>
        <dbReference type="ChEBI" id="CHEBI:18248"/>
    </ligandPart>
</feature>
<evidence type="ECO:0000256" key="1">
    <source>
        <dbReference type="ARBA" id="ARBA00001971"/>
    </source>
</evidence>
<keyword evidence="6" id="KW-0560">Oxidoreductase</keyword>
<dbReference type="Proteomes" id="UP000325902">
    <property type="component" value="Unassembled WGS sequence"/>
</dbReference>
<organism evidence="8 9">
    <name type="scientific">Lasiodiplodia theobromae</name>
    <dbReference type="NCBI Taxonomy" id="45133"/>
    <lineage>
        <taxon>Eukaryota</taxon>
        <taxon>Fungi</taxon>
        <taxon>Dikarya</taxon>
        <taxon>Ascomycota</taxon>
        <taxon>Pezizomycotina</taxon>
        <taxon>Dothideomycetes</taxon>
        <taxon>Dothideomycetes incertae sedis</taxon>
        <taxon>Botryosphaeriales</taxon>
        <taxon>Botryosphaeriaceae</taxon>
        <taxon>Lasiodiplodia</taxon>
    </lineage>
</organism>
<comment type="cofactor">
    <cofactor evidence="1 5">
        <name>heme</name>
        <dbReference type="ChEBI" id="CHEBI:30413"/>
    </cofactor>
</comment>
<evidence type="ECO:0000256" key="3">
    <source>
        <dbReference type="ARBA" id="ARBA00022723"/>
    </source>
</evidence>
<dbReference type="GO" id="GO:0016705">
    <property type="term" value="F:oxidoreductase activity, acting on paired donors, with incorporation or reduction of molecular oxygen"/>
    <property type="evidence" value="ECO:0007669"/>
    <property type="project" value="InterPro"/>
</dbReference>
<dbReference type="PANTHER" id="PTHR24305:SF166">
    <property type="entry name" value="CYTOCHROME P450 12A4, MITOCHONDRIAL-RELATED"/>
    <property type="match status" value="1"/>
</dbReference>
<keyword evidence="4 5" id="KW-0408">Iron</keyword>
<dbReference type="InterPro" id="IPR001128">
    <property type="entry name" value="Cyt_P450"/>
</dbReference>
<dbReference type="EMBL" id="VCHE01000113">
    <property type="protein sequence ID" value="KAB2571040.1"/>
    <property type="molecule type" value="Genomic_DNA"/>
</dbReference>
<dbReference type="GO" id="GO:0005506">
    <property type="term" value="F:iron ion binding"/>
    <property type="evidence" value="ECO:0007669"/>
    <property type="project" value="InterPro"/>
</dbReference>
<evidence type="ECO:0000256" key="4">
    <source>
        <dbReference type="ARBA" id="ARBA00023004"/>
    </source>
</evidence>
<dbReference type="PRINTS" id="PR00385">
    <property type="entry name" value="P450"/>
</dbReference>